<sequence>MFDQAIKYWGSNEFPQYFKQAVKSLELGVLPLKDCCNHNAVIDQATIEPIILSSHETKDSVEIKTGVFFCEVLSGCACSDDASQAKILENSYCELTISLDKNTKEARYSSAFSAS</sequence>
<protein>
    <submittedName>
        <fullName evidence="1">Uncharacterized protein</fullName>
    </submittedName>
</protein>
<accession>A0A1W1DKQ2</accession>
<evidence type="ECO:0000313" key="1">
    <source>
        <dbReference type="EMBL" id="SFV81821.1"/>
    </source>
</evidence>
<name>A0A1W1DKQ2_9ZZZZ</name>
<gene>
    <name evidence="1" type="ORF">MNB_SUP05-6-862</name>
</gene>
<proteinExistence type="predicted"/>
<organism evidence="1">
    <name type="scientific">hydrothermal vent metagenome</name>
    <dbReference type="NCBI Taxonomy" id="652676"/>
    <lineage>
        <taxon>unclassified sequences</taxon>
        <taxon>metagenomes</taxon>
        <taxon>ecological metagenomes</taxon>
    </lineage>
</organism>
<dbReference type="AlphaFoldDB" id="A0A1W1DKQ2"/>
<dbReference type="EMBL" id="FPHV01000101">
    <property type="protein sequence ID" value="SFV81821.1"/>
    <property type="molecule type" value="Genomic_DNA"/>
</dbReference>
<reference evidence="1" key="1">
    <citation type="submission" date="2016-10" db="EMBL/GenBank/DDBJ databases">
        <authorList>
            <person name="de Groot N.N."/>
        </authorList>
    </citation>
    <scope>NUCLEOTIDE SEQUENCE</scope>
</reference>